<dbReference type="InterPro" id="IPR013324">
    <property type="entry name" value="RNA_pol_sigma_r3/r4-like"/>
</dbReference>
<dbReference type="InterPro" id="IPR052043">
    <property type="entry name" value="PolySaccharide_Degr_Enz"/>
</dbReference>
<evidence type="ECO:0000256" key="1">
    <source>
        <dbReference type="ARBA" id="ARBA00022801"/>
    </source>
</evidence>
<feature type="domain" description="RNA polymerase sigma factor 70 region 4 type 2" evidence="3">
    <location>
        <begin position="125"/>
        <end position="165"/>
    </location>
</feature>
<dbReference type="SUPFAM" id="SSF88946">
    <property type="entry name" value="Sigma2 domain of RNA polymerase sigma factors"/>
    <property type="match status" value="1"/>
</dbReference>
<dbReference type="RefSeq" id="WP_370483537.1">
    <property type="nucleotide sequence ID" value="NZ_JBEOQA010000002.1"/>
</dbReference>
<proteinExistence type="predicted"/>
<keyword evidence="1" id="KW-0378">Hydrolase</keyword>
<dbReference type="InterPro" id="IPR014284">
    <property type="entry name" value="RNA_pol_sigma-70_dom"/>
</dbReference>
<gene>
    <name evidence="4" type="ORF">ABTW24_16615</name>
</gene>
<dbReference type="PANTHER" id="PTHR33886:SF8">
    <property type="entry name" value="UNSATURATED RHAMNOGALACTURONAN HYDROLASE (EUROFUNG)"/>
    <property type="match status" value="1"/>
</dbReference>
<dbReference type="InterPro" id="IPR013249">
    <property type="entry name" value="RNA_pol_sigma70_r4_t2"/>
</dbReference>
<protein>
    <submittedName>
        <fullName evidence="4">Sigma-70 family RNA polymerase sigma factor</fullName>
    </submittedName>
</protein>
<dbReference type="InterPro" id="IPR007627">
    <property type="entry name" value="RNA_pol_sigma70_r2"/>
</dbReference>
<dbReference type="Gene3D" id="1.50.10.10">
    <property type="match status" value="1"/>
</dbReference>
<dbReference type="Pfam" id="PF07470">
    <property type="entry name" value="Glyco_hydro_88"/>
    <property type="match status" value="1"/>
</dbReference>
<organism evidence="4 5">
    <name type="scientific">Sphingobacterium thalpophilum</name>
    <dbReference type="NCBI Taxonomy" id="259"/>
    <lineage>
        <taxon>Bacteria</taxon>
        <taxon>Pseudomonadati</taxon>
        <taxon>Bacteroidota</taxon>
        <taxon>Sphingobacteriia</taxon>
        <taxon>Sphingobacteriales</taxon>
        <taxon>Sphingobacteriaceae</taxon>
        <taxon>Sphingobacterium</taxon>
    </lineage>
</organism>
<comment type="caution">
    <text evidence="4">The sequence shown here is derived from an EMBL/GenBank/DDBJ whole genome shotgun (WGS) entry which is preliminary data.</text>
</comment>
<dbReference type="Gene3D" id="1.10.1740.10">
    <property type="match status" value="1"/>
</dbReference>
<keyword evidence="5" id="KW-1185">Reference proteome</keyword>
<dbReference type="NCBIfam" id="TIGR02937">
    <property type="entry name" value="sigma70-ECF"/>
    <property type="match status" value="1"/>
</dbReference>
<dbReference type="SUPFAM" id="SSF88659">
    <property type="entry name" value="Sigma3 and sigma4 domains of RNA polymerase sigma factors"/>
    <property type="match status" value="1"/>
</dbReference>
<evidence type="ECO:0000259" key="3">
    <source>
        <dbReference type="Pfam" id="PF08281"/>
    </source>
</evidence>
<dbReference type="InterPro" id="IPR010905">
    <property type="entry name" value="Glyco_hydro_88"/>
</dbReference>
<dbReference type="EMBL" id="JBEOQB010000004">
    <property type="protein sequence ID" value="MEZ0453220.1"/>
    <property type="molecule type" value="Genomic_DNA"/>
</dbReference>
<evidence type="ECO:0000313" key="5">
    <source>
        <dbReference type="Proteomes" id="UP001566204"/>
    </source>
</evidence>
<dbReference type="SUPFAM" id="SSF48208">
    <property type="entry name" value="Six-hairpin glycosidases"/>
    <property type="match status" value="1"/>
</dbReference>
<dbReference type="Pfam" id="PF04542">
    <property type="entry name" value="Sigma70_r2"/>
    <property type="match status" value="1"/>
</dbReference>
<reference evidence="4 5" key="1">
    <citation type="submission" date="2024-06" db="EMBL/GenBank/DDBJ databases">
        <title>Soil Sphingobacterium thalpophilum.</title>
        <authorList>
            <person name="Yang J."/>
            <person name="Li J."/>
        </authorList>
    </citation>
    <scope>NUCLEOTIDE SEQUENCE [LARGE SCALE GENOMIC DNA]</scope>
    <source>
        <strain evidence="4 5">22g91tb</strain>
    </source>
</reference>
<dbReference type="Proteomes" id="UP001566204">
    <property type="component" value="Unassembled WGS sequence"/>
</dbReference>
<evidence type="ECO:0000259" key="2">
    <source>
        <dbReference type="Pfam" id="PF04542"/>
    </source>
</evidence>
<name>A0ABV4HFC3_9SPHI</name>
<accession>A0ABV4HFC3</accession>
<evidence type="ECO:0000313" key="4">
    <source>
        <dbReference type="EMBL" id="MEZ0453220.1"/>
    </source>
</evidence>
<dbReference type="PANTHER" id="PTHR33886">
    <property type="entry name" value="UNSATURATED RHAMNOGALACTURONAN HYDROLASE (EUROFUNG)"/>
    <property type="match status" value="1"/>
</dbReference>
<feature type="domain" description="RNA polymerase sigma-70 region 2" evidence="2">
    <location>
        <begin position="23"/>
        <end position="88"/>
    </location>
</feature>
<dbReference type="InterPro" id="IPR013325">
    <property type="entry name" value="RNA_pol_sigma_r2"/>
</dbReference>
<dbReference type="InterPro" id="IPR008928">
    <property type="entry name" value="6-hairpin_glycosidase_sf"/>
</dbReference>
<dbReference type="InterPro" id="IPR012341">
    <property type="entry name" value="6hp_glycosidase-like_sf"/>
</dbReference>
<sequence>MKTIDAMLLERLANADYSAFDEIYEQHWSTLLQIAIRKVGDVDVAMDVVQDLFVDLWQRRYTINIHSGLRAYLISALYHKLFQHFRREGVHQKHIEHYSLMIQDGLQDVFPIDGYEENYMDVLVAIEQSVVDMPDRMRVVFNLKYQRSLSNHEIAEQLGISLQTVIDWAQKGYSWQTRLWIDDMYMITIVQTQAFKATGDPKYLDRAAREMVLYLDDLQRPNGLFYHAPDVPYYWGRGNGWVAAGMTELLRVLPSHHQDRKRILKGYHTMMESLKKYQTESGMWNQLIDQSDCWPETSGSAMFAYAIISGVKQGWLNAKVYGPVARKAWLALVKYVDGSGAVSEVCVGTNKKNDKHQCAAE</sequence>
<dbReference type="Pfam" id="PF08281">
    <property type="entry name" value="Sigma70_r4_2"/>
    <property type="match status" value="1"/>
</dbReference>